<comment type="caution">
    <text evidence="11">The sequence shown here is derived from an EMBL/GenBank/DDBJ whole genome shotgun (WGS) entry which is preliminary data.</text>
</comment>
<keyword evidence="5" id="KW-0472">Membrane</keyword>
<dbReference type="EMBL" id="ABNSCA010000013">
    <property type="protein sequence ID" value="ELN6934055.1"/>
    <property type="molecule type" value="Genomic_DNA"/>
</dbReference>
<reference evidence="11 12" key="1">
    <citation type="submission" date="2014-04" db="EMBL/GenBank/DDBJ databases">
        <title>Genome sequencing of Vibrio navarrensis strains.</title>
        <authorList>
            <person name="Gladney L.M."/>
            <person name="Katz L.S."/>
            <person name="Marino-Ramirez L."/>
            <person name="Jordan I.K."/>
        </authorList>
    </citation>
    <scope>NUCLEOTIDE SEQUENCE [LARGE SCALE GENOMIC DNA]</scope>
    <source>
        <strain evidence="11 12">ATCC 51183</strain>
    </source>
</reference>
<evidence type="ECO:0000256" key="7">
    <source>
        <dbReference type="ARBA" id="ARBA00024197"/>
    </source>
</evidence>
<protein>
    <recommendedName>
        <fullName evidence="8">Ancillary SecYEG translocon subunit</fullName>
    </recommendedName>
</protein>
<name>A0A099M9C9_9VIBR</name>
<keyword evidence="2" id="KW-1003">Cell membrane</keyword>
<accession>A0A099M9C9</accession>
<dbReference type="STRING" id="29495.EA26_03910"/>
<dbReference type="InterPro" id="IPR026039">
    <property type="entry name" value="YfgM"/>
</dbReference>
<dbReference type="GeneID" id="43682347"/>
<gene>
    <name evidence="11" type="ORF">EA26_03910</name>
    <name evidence="10" type="ORF">RZY48_003529</name>
</gene>
<sequence>MEVYNTEEEQVEAIKEWWKENGKAVIIGAVVGLGGLFGWRYYQDSVTSAREAASQSYTSAINTLQAKGVDAAADVQSFIDGNEVKEYSVLAALQLAKTQVDAGDLNAALVQLKWAQSNSKDAAIAPLVSYRIARIEAELGNFDAANAELAKVSNKGWTGRIAELRGDIALRQGDKEAAYAAYSEAQQAEDAGQTLQMKLDDLAK</sequence>
<dbReference type="GO" id="GO:0044877">
    <property type="term" value="F:protein-containing complex binding"/>
    <property type="evidence" value="ECO:0007669"/>
    <property type="project" value="InterPro"/>
</dbReference>
<dbReference type="EMBL" id="JMCG01000001">
    <property type="protein sequence ID" value="KGK10501.1"/>
    <property type="molecule type" value="Genomic_DNA"/>
</dbReference>
<dbReference type="GO" id="GO:0005886">
    <property type="term" value="C:plasma membrane"/>
    <property type="evidence" value="ECO:0007669"/>
    <property type="project" value="UniProtKB-SubCell"/>
</dbReference>
<feature type="domain" description="Ancillary SecYEG translocon subunit/Cell division coordinator CpoB TPR" evidence="9">
    <location>
        <begin position="15"/>
        <end position="204"/>
    </location>
</feature>
<dbReference type="PIRSF" id="PIRSF006170">
    <property type="entry name" value="YfgM"/>
    <property type="match status" value="1"/>
</dbReference>
<evidence type="ECO:0000313" key="10">
    <source>
        <dbReference type="EMBL" id="ELN6934055.1"/>
    </source>
</evidence>
<keyword evidence="6" id="KW-0143">Chaperone</keyword>
<evidence type="ECO:0000256" key="8">
    <source>
        <dbReference type="ARBA" id="ARBA00024235"/>
    </source>
</evidence>
<evidence type="ECO:0000256" key="6">
    <source>
        <dbReference type="ARBA" id="ARBA00023186"/>
    </source>
</evidence>
<keyword evidence="4" id="KW-1133">Transmembrane helix</keyword>
<dbReference type="PANTHER" id="PTHR38035">
    <property type="entry name" value="UPF0070 PROTEIN YFGM"/>
    <property type="match status" value="1"/>
</dbReference>
<dbReference type="Pfam" id="PF09976">
    <property type="entry name" value="TPR_21"/>
    <property type="match status" value="1"/>
</dbReference>
<evidence type="ECO:0000259" key="9">
    <source>
        <dbReference type="Pfam" id="PF09976"/>
    </source>
</evidence>
<evidence type="ECO:0000256" key="3">
    <source>
        <dbReference type="ARBA" id="ARBA00022692"/>
    </source>
</evidence>
<dbReference type="PANTHER" id="PTHR38035:SF1">
    <property type="entry name" value="ANCILLARY SECYEG TRANSLOCON SUBUNIT"/>
    <property type="match status" value="1"/>
</dbReference>
<dbReference type="AlphaFoldDB" id="A0A099M9C9"/>
<keyword evidence="12" id="KW-1185">Reference proteome</keyword>
<reference evidence="10" key="2">
    <citation type="submission" date="2023-10" db="EMBL/GenBank/DDBJ databases">
        <authorList>
            <consortium name="PulseNet: The National Subtyping Network for Foodborne Disease Surveillance"/>
        </authorList>
    </citation>
    <scope>NUCLEOTIDE SEQUENCE</scope>
    <source>
        <strain evidence="10">PNUSAV004886</strain>
    </source>
</reference>
<dbReference type="Gene3D" id="1.25.40.10">
    <property type="entry name" value="Tetratricopeptide repeat domain"/>
    <property type="match status" value="1"/>
</dbReference>
<proteinExistence type="inferred from homology"/>
<evidence type="ECO:0000256" key="2">
    <source>
        <dbReference type="ARBA" id="ARBA00022475"/>
    </source>
</evidence>
<evidence type="ECO:0000256" key="5">
    <source>
        <dbReference type="ARBA" id="ARBA00023136"/>
    </source>
</evidence>
<dbReference type="Proteomes" id="UP001253463">
    <property type="component" value="Unassembled WGS sequence"/>
</dbReference>
<organism evidence="11 12">
    <name type="scientific">Vibrio navarrensis</name>
    <dbReference type="NCBI Taxonomy" id="29495"/>
    <lineage>
        <taxon>Bacteria</taxon>
        <taxon>Pseudomonadati</taxon>
        <taxon>Pseudomonadota</taxon>
        <taxon>Gammaproteobacteria</taxon>
        <taxon>Vibrionales</taxon>
        <taxon>Vibrionaceae</taxon>
        <taxon>Vibrio</taxon>
    </lineage>
</organism>
<comment type="similarity">
    <text evidence="7">Belongs to the YfgM family.</text>
</comment>
<dbReference type="Proteomes" id="UP000029994">
    <property type="component" value="Unassembled WGS sequence"/>
</dbReference>
<dbReference type="eggNOG" id="COG2976">
    <property type="taxonomic scope" value="Bacteria"/>
</dbReference>
<evidence type="ECO:0000313" key="11">
    <source>
        <dbReference type="EMBL" id="KGK10501.1"/>
    </source>
</evidence>
<comment type="subcellular location">
    <subcellularLocation>
        <location evidence="1">Cell membrane</location>
        <topology evidence="1">Single-pass type II membrane protein</topology>
    </subcellularLocation>
</comment>
<evidence type="ECO:0000256" key="4">
    <source>
        <dbReference type="ARBA" id="ARBA00022989"/>
    </source>
</evidence>
<keyword evidence="3" id="KW-0812">Transmembrane</keyword>
<dbReference type="InterPro" id="IPR018704">
    <property type="entry name" value="SecYEG/CpoB_TPR"/>
</dbReference>
<dbReference type="RefSeq" id="WP_039424305.1">
    <property type="nucleotide sequence ID" value="NZ_CAWPVW010000064.1"/>
</dbReference>
<evidence type="ECO:0000256" key="1">
    <source>
        <dbReference type="ARBA" id="ARBA00004401"/>
    </source>
</evidence>
<dbReference type="InterPro" id="IPR011990">
    <property type="entry name" value="TPR-like_helical_dom_sf"/>
</dbReference>
<evidence type="ECO:0000313" key="12">
    <source>
        <dbReference type="Proteomes" id="UP000029994"/>
    </source>
</evidence>